<dbReference type="GO" id="GO:0004497">
    <property type="term" value="F:monooxygenase activity"/>
    <property type="evidence" value="ECO:0007669"/>
    <property type="project" value="UniProtKB-KW"/>
</dbReference>
<proteinExistence type="predicted"/>
<keyword evidence="2" id="KW-0560">Oxidoreductase</keyword>
<evidence type="ECO:0000313" key="2">
    <source>
        <dbReference type="EMBL" id="AJD41928.1"/>
    </source>
</evidence>
<feature type="domain" description="ABM" evidence="1">
    <location>
        <begin position="7"/>
        <end position="69"/>
    </location>
</feature>
<organism evidence="2 3">
    <name type="scientific">Rhizobium gallicum bv. gallicum R602sp</name>
    <dbReference type="NCBI Taxonomy" id="1041138"/>
    <lineage>
        <taxon>Bacteria</taxon>
        <taxon>Pseudomonadati</taxon>
        <taxon>Pseudomonadota</taxon>
        <taxon>Alphaproteobacteria</taxon>
        <taxon>Hyphomicrobiales</taxon>
        <taxon>Rhizobiaceae</taxon>
        <taxon>Rhizobium/Agrobacterium group</taxon>
        <taxon>Rhizobium</taxon>
    </lineage>
</organism>
<evidence type="ECO:0000313" key="3">
    <source>
        <dbReference type="Proteomes" id="UP000031368"/>
    </source>
</evidence>
<dbReference type="AlphaFoldDB" id="A0A0B4X5V0"/>
<dbReference type="Pfam" id="PF03992">
    <property type="entry name" value="ABM"/>
    <property type="match status" value="1"/>
</dbReference>
<dbReference type="InterPro" id="IPR011008">
    <property type="entry name" value="Dimeric_a/b-barrel"/>
</dbReference>
<dbReference type="Proteomes" id="UP000031368">
    <property type="component" value="Chromosome"/>
</dbReference>
<evidence type="ECO:0000259" key="1">
    <source>
        <dbReference type="Pfam" id="PF03992"/>
    </source>
</evidence>
<dbReference type="EMBL" id="CP006877">
    <property type="protein sequence ID" value="AJD41928.1"/>
    <property type="molecule type" value="Genomic_DNA"/>
</dbReference>
<gene>
    <name evidence="2" type="ORF">RGR602_CH02606</name>
</gene>
<reference evidence="2 3" key="1">
    <citation type="submission" date="2013-11" db="EMBL/GenBank/DDBJ databases">
        <title>Complete genome sequence of Rhizobium gallicum bv. gallicum R602.</title>
        <authorList>
            <person name="Bustos P."/>
            <person name="Santamaria R.I."/>
            <person name="Lozano L."/>
            <person name="Acosta J.L."/>
            <person name="Ormeno-Orrillo E."/>
            <person name="Rogel M.A."/>
            <person name="Romero D."/>
            <person name="Cevallos M.A."/>
            <person name="Martinez-Romero E."/>
            <person name="Gonzalez V."/>
        </authorList>
    </citation>
    <scope>NUCLEOTIDE SEQUENCE [LARGE SCALE GENOMIC DNA]</scope>
    <source>
        <strain evidence="2 3">R602</strain>
    </source>
</reference>
<keyword evidence="3" id="KW-1185">Reference proteome</keyword>
<sequence length="106" mass="11972">MNGAFYRVDKFAVPEEAREEFLINVLKTHEVLQAQEGFIRHTVLEQVSGPGEFNFVTIAEWENAETVERVKAAVQAAHRARNFDPQALFTRLGIRADIANYKPVAA</sequence>
<name>A0A0B4X5V0_9HYPH</name>
<dbReference type="RefSeq" id="WP_039845443.1">
    <property type="nucleotide sequence ID" value="NZ_CP006877.1"/>
</dbReference>
<dbReference type="HOGENOM" id="CLU_168220_0_0_5"/>
<dbReference type="KEGG" id="rga:RGR602_CH02606"/>
<keyword evidence="2" id="KW-0503">Monooxygenase</keyword>
<dbReference type="SUPFAM" id="SSF54909">
    <property type="entry name" value="Dimeric alpha+beta barrel"/>
    <property type="match status" value="1"/>
</dbReference>
<protein>
    <submittedName>
        <fullName evidence="2">Antibiotic biosynthesis monooxygenase protein</fullName>
    </submittedName>
</protein>
<dbReference type="InterPro" id="IPR007138">
    <property type="entry name" value="ABM_dom"/>
</dbReference>
<accession>A0A0B4X5V0</accession>
<dbReference type="Gene3D" id="3.30.70.100">
    <property type="match status" value="1"/>
</dbReference>